<reference evidence="1" key="1">
    <citation type="submission" date="2023-03" db="EMBL/GenBank/DDBJ databases">
        <title>Massive genome expansion in bonnet fungi (Mycena s.s.) driven by repeated elements and novel gene families across ecological guilds.</title>
        <authorList>
            <consortium name="Lawrence Berkeley National Laboratory"/>
            <person name="Harder C.B."/>
            <person name="Miyauchi S."/>
            <person name="Viragh M."/>
            <person name="Kuo A."/>
            <person name="Thoen E."/>
            <person name="Andreopoulos B."/>
            <person name="Lu D."/>
            <person name="Skrede I."/>
            <person name="Drula E."/>
            <person name="Henrissat B."/>
            <person name="Morin E."/>
            <person name="Kohler A."/>
            <person name="Barry K."/>
            <person name="LaButti K."/>
            <person name="Morin E."/>
            <person name="Salamov A."/>
            <person name="Lipzen A."/>
            <person name="Mereny Z."/>
            <person name="Hegedus B."/>
            <person name="Baldrian P."/>
            <person name="Stursova M."/>
            <person name="Weitz H."/>
            <person name="Taylor A."/>
            <person name="Grigoriev I.V."/>
            <person name="Nagy L.G."/>
            <person name="Martin F."/>
            <person name="Kauserud H."/>
        </authorList>
    </citation>
    <scope>NUCLEOTIDE SEQUENCE</scope>
    <source>
        <strain evidence="1">CBHHK173m</strain>
    </source>
</reference>
<evidence type="ECO:0000313" key="2">
    <source>
        <dbReference type="EMBL" id="KAJ7080574.1"/>
    </source>
</evidence>
<accession>A0AAD6TQW9</accession>
<keyword evidence="3" id="KW-1185">Reference proteome</keyword>
<sequence length="200" mass="21199">MSAFGSSVLSSASGCCTFGPLYPRLCLWLVAAGYAAILDRQDLRVLHVFGVSPYVSGAQSSSLVDAALLASCTARLLCPLTAHLPGVATSLEHCFAAVTHRYKHEDLQLLPCLILDISTTTWALQMAQGFAFLDPPTVYHLSDPVLSFGLPFSLASNTLTANALQLIVSEVGNTSLVGNGRTPSSSLFRLNWSRTLVGGL</sequence>
<organism evidence="1 3">
    <name type="scientific">Mycena belliarum</name>
    <dbReference type="NCBI Taxonomy" id="1033014"/>
    <lineage>
        <taxon>Eukaryota</taxon>
        <taxon>Fungi</taxon>
        <taxon>Dikarya</taxon>
        <taxon>Basidiomycota</taxon>
        <taxon>Agaricomycotina</taxon>
        <taxon>Agaricomycetes</taxon>
        <taxon>Agaricomycetidae</taxon>
        <taxon>Agaricales</taxon>
        <taxon>Marasmiineae</taxon>
        <taxon>Mycenaceae</taxon>
        <taxon>Mycena</taxon>
    </lineage>
</organism>
<proteinExistence type="predicted"/>
<dbReference type="EMBL" id="JARJCN010000107">
    <property type="protein sequence ID" value="KAJ7074965.1"/>
    <property type="molecule type" value="Genomic_DNA"/>
</dbReference>
<comment type="caution">
    <text evidence="1">The sequence shown here is derived from an EMBL/GenBank/DDBJ whole genome shotgun (WGS) entry which is preliminary data.</text>
</comment>
<dbReference type="AlphaFoldDB" id="A0AAD6TQW9"/>
<protein>
    <submittedName>
        <fullName evidence="1">Uncharacterized protein</fullName>
    </submittedName>
</protein>
<name>A0AAD6TQW9_9AGAR</name>
<dbReference type="Proteomes" id="UP001222325">
    <property type="component" value="Unassembled WGS sequence"/>
</dbReference>
<gene>
    <name evidence="2" type="ORF">B0H15DRAFT_856436</name>
    <name evidence="1" type="ORF">B0H15DRAFT_868355</name>
</gene>
<evidence type="ECO:0000313" key="3">
    <source>
        <dbReference type="Proteomes" id="UP001222325"/>
    </source>
</evidence>
<evidence type="ECO:0000313" key="1">
    <source>
        <dbReference type="EMBL" id="KAJ7074965.1"/>
    </source>
</evidence>
<dbReference type="EMBL" id="JARJCN010000054">
    <property type="protein sequence ID" value="KAJ7080574.1"/>
    <property type="molecule type" value="Genomic_DNA"/>
</dbReference>